<protein>
    <submittedName>
        <fullName evidence="1">Uncharacterized protein</fullName>
    </submittedName>
</protein>
<evidence type="ECO:0000313" key="1">
    <source>
        <dbReference type="EMBL" id="BAE52496.1"/>
    </source>
</evidence>
<dbReference type="EMBL" id="AP007255">
    <property type="protein sequence ID" value="BAE52496.1"/>
    <property type="molecule type" value="Genomic_DNA"/>
</dbReference>
<accession>Q2W0X9</accession>
<reference evidence="1 2" key="1">
    <citation type="journal article" date="2005" name="DNA Res.">
        <title>Complete genome sequence of the facultative anaerobic magnetotactic bacterium Magnetospirillum sp. strain AMB-1.</title>
        <authorList>
            <person name="Matsunaga T."/>
            <person name="Okamura Y."/>
            <person name="Fukuda Y."/>
            <person name="Wahyudi A.T."/>
            <person name="Murase Y."/>
            <person name="Takeyama H."/>
        </authorList>
    </citation>
    <scope>NUCLEOTIDE SEQUENCE [LARGE SCALE GENOMIC DNA]</scope>
    <source>
        <strain evidence="2">ATCC 700264 / AMB-1</strain>
    </source>
</reference>
<sequence>MMTGTPWMVITMPSMSSSTEASAITFDEKTGWIAKTRHPISPVSTEGSAEGWMSFIERSGCLRILQQTGQRRCRAFGRNHRRVLKFGISHKQTAKQLFMCQFICGASVALRGEQLYLMAVSCSRYSPRMSRGFHEDHDADRRFG</sequence>
<proteinExistence type="predicted"/>
<evidence type="ECO:0000313" key="2">
    <source>
        <dbReference type="Proteomes" id="UP000007058"/>
    </source>
</evidence>
<organism evidence="1 2">
    <name type="scientific">Paramagnetospirillum magneticum (strain ATCC 700264 / AMB-1)</name>
    <name type="common">Magnetospirillum magneticum</name>
    <dbReference type="NCBI Taxonomy" id="342108"/>
    <lineage>
        <taxon>Bacteria</taxon>
        <taxon>Pseudomonadati</taxon>
        <taxon>Pseudomonadota</taxon>
        <taxon>Alphaproteobacteria</taxon>
        <taxon>Rhodospirillales</taxon>
        <taxon>Magnetospirillaceae</taxon>
        <taxon>Paramagnetospirillum</taxon>
    </lineage>
</organism>
<dbReference type="AlphaFoldDB" id="Q2W0X9"/>
<dbReference type="HOGENOM" id="CLU_1794181_0_0_5"/>
<dbReference type="KEGG" id="mag:amb3692"/>
<keyword evidence="2" id="KW-1185">Reference proteome</keyword>
<name>Q2W0X9_PARM1</name>
<dbReference type="Proteomes" id="UP000007058">
    <property type="component" value="Chromosome"/>
</dbReference>
<dbReference type="STRING" id="342108.amb3692"/>
<gene>
    <name evidence="1" type="ordered locus">amb3692</name>
</gene>